<gene>
    <name evidence="2" type="ORF">RB614_02640</name>
</gene>
<comment type="caution">
    <text evidence="2">The sequence shown here is derived from an EMBL/GenBank/DDBJ whole genome shotgun (WGS) entry which is preliminary data.</text>
</comment>
<protein>
    <submittedName>
        <fullName evidence="2">Uncharacterized protein</fullName>
    </submittedName>
</protein>
<proteinExistence type="predicted"/>
<keyword evidence="1" id="KW-0732">Signal</keyword>
<feature type="signal peptide" evidence="1">
    <location>
        <begin position="1"/>
        <end position="25"/>
    </location>
</feature>
<sequence length="60" mass="5943">MRARWLSRLAGLVLALAALGIPARAASGGFSTLDYDWGAPTVSSVVDIAPASGAGSTTAP</sequence>
<feature type="chain" id="PRO_5046117206" evidence="1">
    <location>
        <begin position="26"/>
        <end position="60"/>
    </location>
</feature>
<evidence type="ECO:0000313" key="3">
    <source>
        <dbReference type="Proteomes" id="UP001230908"/>
    </source>
</evidence>
<name>A0ABU0ZAE1_9ACTN</name>
<dbReference type="EMBL" id="JAVHUY010000002">
    <property type="protein sequence ID" value="MDQ7903414.1"/>
    <property type="molecule type" value="Genomic_DNA"/>
</dbReference>
<dbReference type="RefSeq" id="WP_308710688.1">
    <property type="nucleotide sequence ID" value="NZ_JAVHUY010000002.1"/>
</dbReference>
<keyword evidence="3" id="KW-1185">Reference proteome</keyword>
<reference evidence="2 3" key="1">
    <citation type="submission" date="2023-08" db="EMBL/GenBank/DDBJ databases">
        <title>Phytohabitans sansha sp. nov., isolated from marine sediment.</title>
        <authorList>
            <person name="Zhao Y."/>
            <person name="Yi K."/>
        </authorList>
    </citation>
    <scope>NUCLEOTIDE SEQUENCE [LARGE SCALE GENOMIC DNA]</scope>
    <source>
        <strain evidence="2 3">ZYX-F-186</strain>
    </source>
</reference>
<organism evidence="2 3">
    <name type="scientific">Phytohabitans maris</name>
    <dbReference type="NCBI Taxonomy" id="3071409"/>
    <lineage>
        <taxon>Bacteria</taxon>
        <taxon>Bacillati</taxon>
        <taxon>Actinomycetota</taxon>
        <taxon>Actinomycetes</taxon>
        <taxon>Micromonosporales</taxon>
        <taxon>Micromonosporaceae</taxon>
    </lineage>
</organism>
<evidence type="ECO:0000313" key="2">
    <source>
        <dbReference type="EMBL" id="MDQ7903414.1"/>
    </source>
</evidence>
<evidence type="ECO:0000256" key="1">
    <source>
        <dbReference type="SAM" id="SignalP"/>
    </source>
</evidence>
<dbReference type="Proteomes" id="UP001230908">
    <property type="component" value="Unassembled WGS sequence"/>
</dbReference>
<accession>A0ABU0ZAE1</accession>